<evidence type="ECO:0000256" key="1">
    <source>
        <dbReference type="ARBA" id="ARBA00040925"/>
    </source>
</evidence>
<evidence type="ECO:0000313" key="5">
    <source>
        <dbReference type="EMBL" id="KAI1725386.1"/>
    </source>
</evidence>
<dbReference type="GO" id="GO:0036503">
    <property type="term" value="P:ERAD pathway"/>
    <property type="evidence" value="ECO:0007669"/>
    <property type="project" value="TreeGrafter"/>
</dbReference>
<dbReference type="PANTHER" id="PTHR46424:SF1">
    <property type="entry name" value="UBX DOMAIN-CONTAINING PROTEIN 4"/>
    <property type="match status" value="1"/>
</dbReference>
<comment type="caution">
    <text evidence="5">The sequence shown here is derived from an EMBL/GenBank/DDBJ whole genome shotgun (WGS) entry which is preliminary data.</text>
</comment>
<reference evidence="5" key="1">
    <citation type="submission" date="2022-01" db="EMBL/GenBank/DDBJ databases">
        <title>Genome Sequence Resource for Two Populations of Ditylenchus destructor, the Migratory Endoparasitic Phytonematode.</title>
        <authorList>
            <person name="Zhang H."/>
            <person name="Lin R."/>
            <person name="Xie B."/>
        </authorList>
    </citation>
    <scope>NUCLEOTIDE SEQUENCE</scope>
    <source>
        <strain evidence="5">BazhouSP</strain>
    </source>
</reference>
<accession>A0AAD4R5N7</accession>
<feature type="compositionally biased region" description="Polar residues" evidence="3">
    <location>
        <begin position="412"/>
        <end position="421"/>
    </location>
</feature>
<gene>
    <name evidence="5" type="ORF">DdX_02043</name>
</gene>
<dbReference type="InterPro" id="IPR029071">
    <property type="entry name" value="Ubiquitin-like_domsf"/>
</dbReference>
<feature type="region of interest" description="Disordered" evidence="3">
    <location>
        <begin position="405"/>
        <end position="463"/>
    </location>
</feature>
<protein>
    <recommendedName>
        <fullName evidence="1">UBX domain-containing protein 4</fullName>
    </recommendedName>
</protein>
<feature type="domain" description="UBX" evidence="4">
    <location>
        <begin position="280"/>
        <end position="355"/>
    </location>
</feature>
<dbReference type="SUPFAM" id="SSF54236">
    <property type="entry name" value="Ubiquitin-like"/>
    <property type="match status" value="1"/>
</dbReference>
<feature type="region of interest" description="Disordered" evidence="3">
    <location>
        <begin position="126"/>
        <end position="167"/>
    </location>
</feature>
<dbReference type="SMART" id="SM00166">
    <property type="entry name" value="UBX"/>
    <property type="match status" value="1"/>
</dbReference>
<dbReference type="AlphaFoldDB" id="A0AAD4R5N7"/>
<keyword evidence="2" id="KW-0175">Coiled coil</keyword>
<name>A0AAD4R5N7_9BILA</name>
<sequence>MIAWFEGTVNEAIEKYQKDKSLLIVYIHHEGTGDENTNNFNQLWETLTDDVFTGTPFTAVRMTKDTEGAKNFAEFFPTPIFPVCYILGLNGQPLEVVTAVEKLTVDRLRDSLRKAINLFRDQIKEQGLPIPQPSQQIGTPTSEAEVSGTSTTNEGAAEDPAQQGMSMEEKIQYAREIVEKKRKLDEEKKKEEEREKEKRRREEGKLLADLKEKNRDRELREAAEARRKEKEEDAATLRKLREQIRLDNEERKKRAAGGVSKEEEVKPREVEEPVTFNKPVAADECKIQCKFPNGSTMVKTFPSGSPLQVIIDAVKEDGRQPEPFFLLQVYPRRQLNETDKSLLELNLTPSSALLVVSNAEYKGNVALTHSGGYLEYFQLLLGFLYTPVAAVLRFVTNILNFRTPTPAAPPDSSYTAQSTENTQKRPAPKERGVRREGNIGRLGNDDSSDENEAFYNGNSTQQL</sequence>
<feature type="coiled-coil region" evidence="2">
    <location>
        <begin position="170"/>
        <end position="247"/>
    </location>
</feature>
<organism evidence="5 6">
    <name type="scientific">Ditylenchus destructor</name>
    <dbReference type="NCBI Taxonomy" id="166010"/>
    <lineage>
        <taxon>Eukaryota</taxon>
        <taxon>Metazoa</taxon>
        <taxon>Ecdysozoa</taxon>
        <taxon>Nematoda</taxon>
        <taxon>Chromadorea</taxon>
        <taxon>Rhabditida</taxon>
        <taxon>Tylenchina</taxon>
        <taxon>Tylenchomorpha</taxon>
        <taxon>Sphaerularioidea</taxon>
        <taxon>Anguinidae</taxon>
        <taxon>Anguininae</taxon>
        <taxon>Ditylenchus</taxon>
    </lineage>
</organism>
<dbReference type="GO" id="GO:0005783">
    <property type="term" value="C:endoplasmic reticulum"/>
    <property type="evidence" value="ECO:0007669"/>
    <property type="project" value="TreeGrafter"/>
</dbReference>
<dbReference type="PANTHER" id="PTHR46424">
    <property type="entry name" value="UBX DOMAIN-CONTAINING PROTEIN 4"/>
    <property type="match status" value="1"/>
</dbReference>
<evidence type="ECO:0000256" key="3">
    <source>
        <dbReference type="SAM" id="MobiDB-lite"/>
    </source>
</evidence>
<keyword evidence="6" id="KW-1185">Reference proteome</keyword>
<evidence type="ECO:0000259" key="4">
    <source>
        <dbReference type="PROSITE" id="PS50033"/>
    </source>
</evidence>
<evidence type="ECO:0000256" key="2">
    <source>
        <dbReference type="SAM" id="Coils"/>
    </source>
</evidence>
<dbReference type="InterPro" id="IPR001012">
    <property type="entry name" value="UBX_dom"/>
</dbReference>
<feature type="compositionally biased region" description="Basic and acidic residues" evidence="3">
    <location>
        <begin position="427"/>
        <end position="438"/>
    </location>
</feature>
<dbReference type="Proteomes" id="UP001201812">
    <property type="component" value="Unassembled WGS sequence"/>
</dbReference>
<dbReference type="PROSITE" id="PS50033">
    <property type="entry name" value="UBX"/>
    <property type="match status" value="1"/>
</dbReference>
<dbReference type="Pfam" id="PF23187">
    <property type="entry name" value="UBX7_N"/>
    <property type="match status" value="1"/>
</dbReference>
<dbReference type="Pfam" id="PF00789">
    <property type="entry name" value="UBX"/>
    <property type="match status" value="1"/>
</dbReference>
<feature type="compositionally biased region" description="Polar residues" evidence="3">
    <location>
        <begin position="133"/>
        <end position="154"/>
    </location>
</feature>
<evidence type="ECO:0000313" key="6">
    <source>
        <dbReference type="Proteomes" id="UP001201812"/>
    </source>
</evidence>
<proteinExistence type="predicted"/>
<dbReference type="Gene3D" id="3.10.20.90">
    <property type="entry name" value="Phosphatidylinositol 3-kinase Catalytic Subunit, Chain A, domain 1"/>
    <property type="match status" value="1"/>
</dbReference>
<dbReference type="EMBL" id="JAKKPZ010000002">
    <property type="protein sequence ID" value="KAI1725386.1"/>
    <property type="molecule type" value="Genomic_DNA"/>
</dbReference>